<name>A0A822YI46_NELNU</name>
<sequence>MNKVMISRKPPTSRTGAKSHFNHGCGGFGAPVDLLCLQDFSSSILELSQKLAFQLFPQSSY</sequence>
<protein>
    <submittedName>
        <fullName evidence="1">Uncharacterized protein</fullName>
    </submittedName>
</protein>
<accession>A0A822YI46</accession>
<evidence type="ECO:0000313" key="1">
    <source>
        <dbReference type="EMBL" id="DAD31151.1"/>
    </source>
</evidence>
<proteinExistence type="predicted"/>
<reference evidence="1 2" key="1">
    <citation type="journal article" date="2020" name="Mol. Biol. Evol.">
        <title>Distinct Expression and Methylation Patterns for Genes with Different Fates following a Single Whole-Genome Duplication in Flowering Plants.</title>
        <authorList>
            <person name="Shi T."/>
            <person name="Rahmani R.S."/>
            <person name="Gugger P.F."/>
            <person name="Wang M."/>
            <person name="Li H."/>
            <person name="Zhang Y."/>
            <person name="Li Z."/>
            <person name="Wang Q."/>
            <person name="Van de Peer Y."/>
            <person name="Marchal K."/>
            <person name="Chen J."/>
        </authorList>
    </citation>
    <scope>NUCLEOTIDE SEQUENCE [LARGE SCALE GENOMIC DNA]</scope>
    <source>
        <tissue evidence="1">Leaf</tissue>
    </source>
</reference>
<dbReference type="EMBL" id="DUZY01000003">
    <property type="protein sequence ID" value="DAD31151.1"/>
    <property type="molecule type" value="Genomic_DNA"/>
</dbReference>
<gene>
    <name evidence="1" type="ORF">HUJ06_010002</name>
</gene>
<dbReference type="Proteomes" id="UP000607653">
    <property type="component" value="Unassembled WGS sequence"/>
</dbReference>
<comment type="caution">
    <text evidence="1">The sequence shown here is derived from an EMBL/GenBank/DDBJ whole genome shotgun (WGS) entry which is preliminary data.</text>
</comment>
<organism evidence="1 2">
    <name type="scientific">Nelumbo nucifera</name>
    <name type="common">Sacred lotus</name>
    <dbReference type="NCBI Taxonomy" id="4432"/>
    <lineage>
        <taxon>Eukaryota</taxon>
        <taxon>Viridiplantae</taxon>
        <taxon>Streptophyta</taxon>
        <taxon>Embryophyta</taxon>
        <taxon>Tracheophyta</taxon>
        <taxon>Spermatophyta</taxon>
        <taxon>Magnoliopsida</taxon>
        <taxon>Proteales</taxon>
        <taxon>Nelumbonaceae</taxon>
        <taxon>Nelumbo</taxon>
    </lineage>
</organism>
<dbReference type="AlphaFoldDB" id="A0A822YI46"/>
<keyword evidence="2" id="KW-1185">Reference proteome</keyword>
<evidence type="ECO:0000313" key="2">
    <source>
        <dbReference type="Proteomes" id="UP000607653"/>
    </source>
</evidence>